<dbReference type="GO" id="GO:0046872">
    <property type="term" value="F:metal ion binding"/>
    <property type="evidence" value="ECO:0007669"/>
    <property type="project" value="UniProtKB-KW"/>
</dbReference>
<proteinExistence type="predicted"/>
<dbReference type="Proteomes" id="UP000192342">
    <property type="component" value="Unassembled WGS sequence"/>
</dbReference>
<organism evidence="8 9">
    <name type="scientific">Oceanococcus atlanticus</name>
    <dbReference type="NCBI Taxonomy" id="1317117"/>
    <lineage>
        <taxon>Bacteria</taxon>
        <taxon>Pseudomonadati</taxon>
        <taxon>Pseudomonadota</taxon>
        <taxon>Gammaproteobacteria</taxon>
        <taxon>Chromatiales</taxon>
        <taxon>Oceanococcaceae</taxon>
        <taxon>Oceanococcus</taxon>
    </lineage>
</organism>
<dbReference type="CDD" id="cd01310">
    <property type="entry name" value="TatD_DNAse"/>
    <property type="match status" value="1"/>
</dbReference>
<evidence type="ECO:0000256" key="2">
    <source>
        <dbReference type="ARBA" id="ARBA00022722"/>
    </source>
</evidence>
<dbReference type="PROSITE" id="PS01090">
    <property type="entry name" value="TATD_2"/>
    <property type="match status" value="1"/>
</dbReference>
<dbReference type="Pfam" id="PF01026">
    <property type="entry name" value="TatD_DNase"/>
    <property type="match status" value="1"/>
</dbReference>
<comment type="caution">
    <text evidence="8">The sequence shown here is derived from an EMBL/GenBank/DDBJ whole genome shotgun (WGS) entry which is preliminary data.</text>
</comment>
<keyword evidence="1" id="KW-0963">Cytoplasm</keyword>
<feature type="binding site" evidence="7">
    <location>
        <position position="161"/>
    </location>
    <ligand>
        <name>a divalent metal cation</name>
        <dbReference type="ChEBI" id="CHEBI:60240"/>
        <label>2</label>
    </ligand>
</feature>
<gene>
    <name evidence="8" type="ORF">ATO7_10402</name>
</gene>
<dbReference type="InterPro" id="IPR032466">
    <property type="entry name" value="Metal_Hydrolase"/>
</dbReference>
<dbReference type="SUPFAM" id="SSF51556">
    <property type="entry name" value="Metallo-dependent hydrolases"/>
    <property type="match status" value="1"/>
</dbReference>
<dbReference type="PIRSF" id="PIRSF005902">
    <property type="entry name" value="DNase_TatD"/>
    <property type="match status" value="1"/>
</dbReference>
<feature type="binding site" evidence="7">
    <location>
        <position position="136"/>
    </location>
    <ligand>
        <name>a divalent metal cation</name>
        <dbReference type="ChEBI" id="CHEBI:60240"/>
        <label>2</label>
    </ligand>
</feature>
<accession>A0A1Y1SEM5</accession>
<dbReference type="InterPro" id="IPR018228">
    <property type="entry name" value="DNase_TatD-rel_CS"/>
</dbReference>
<keyword evidence="3 7" id="KW-0479">Metal-binding</keyword>
<dbReference type="AlphaFoldDB" id="A0A1Y1SEM5"/>
<keyword evidence="2" id="KW-0540">Nuclease</keyword>
<dbReference type="STRING" id="1317117.ATO7_10402"/>
<protein>
    <submittedName>
        <fullName evidence="8">TatD-like deoxyribonuclease</fullName>
    </submittedName>
</protein>
<keyword evidence="5" id="KW-0269">Exonuclease</keyword>
<sequence>MSAAPLDLTDIGANLHHDSFDPDRDVVLQRAAAAGVSTIVVTGSCLDSAIGAAEMSGTRHGVELYATAGLHPHHASDWNTEMAACFRDLSQHPRVVSLGECGLDYHRNFSPVTAQKQAFAAQLDLAIETQMPVFLHQRDAHEDFLEILKPRLDELAGVVVHCFTGTAEELADYVALNVYVGITGWICDERRGAHLLDCVSLIPDERLLIETDAPYLLPRTIRPRPKSRRNEPVHLPAVAQCVADARQQSLKHVAVITRANAAALFGLHA</sequence>
<evidence type="ECO:0000256" key="6">
    <source>
        <dbReference type="ARBA" id="ARBA00022842"/>
    </source>
</evidence>
<dbReference type="EMBL" id="AQQV01000002">
    <property type="protein sequence ID" value="ORE87446.1"/>
    <property type="molecule type" value="Genomic_DNA"/>
</dbReference>
<evidence type="ECO:0000256" key="3">
    <source>
        <dbReference type="ARBA" id="ARBA00022723"/>
    </source>
</evidence>
<dbReference type="PANTHER" id="PTHR10060:SF15">
    <property type="entry name" value="DEOXYRIBONUCLEASE TATDN1"/>
    <property type="match status" value="1"/>
</dbReference>
<evidence type="ECO:0000256" key="1">
    <source>
        <dbReference type="ARBA" id="ARBA00022490"/>
    </source>
</evidence>
<evidence type="ECO:0000256" key="7">
    <source>
        <dbReference type="PIRSR" id="PIRSR005902-1"/>
    </source>
</evidence>
<dbReference type="RefSeq" id="WP_240499459.1">
    <property type="nucleotide sequence ID" value="NZ_AQQV01000002.1"/>
</dbReference>
<dbReference type="PANTHER" id="PTHR10060">
    <property type="entry name" value="TATD FAMILY DEOXYRIBONUCLEASE"/>
    <property type="match status" value="1"/>
</dbReference>
<keyword evidence="9" id="KW-1185">Reference proteome</keyword>
<evidence type="ECO:0000313" key="8">
    <source>
        <dbReference type="EMBL" id="ORE87446.1"/>
    </source>
</evidence>
<dbReference type="Gene3D" id="3.20.20.140">
    <property type="entry name" value="Metal-dependent hydrolases"/>
    <property type="match status" value="1"/>
</dbReference>
<reference evidence="8 9" key="1">
    <citation type="submission" date="2013-04" db="EMBL/GenBank/DDBJ databases">
        <title>Oceanococcus atlanticus 22II-S10r2 Genome Sequencing.</title>
        <authorList>
            <person name="Lai Q."/>
            <person name="Li G."/>
            <person name="Shao Z."/>
        </authorList>
    </citation>
    <scope>NUCLEOTIDE SEQUENCE [LARGE SCALE GENOMIC DNA]</scope>
    <source>
        <strain evidence="8 9">22II-S10r2</strain>
    </source>
</reference>
<evidence type="ECO:0000256" key="4">
    <source>
        <dbReference type="ARBA" id="ARBA00022801"/>
    </source>
</evidence>
<name>A0A1Y1SEM5_9GAMM</name>
<feature type="binding site" evidence="7">
    <location>
        <position position="100"/>
    </location>
    <ligand>
        <name>a divalent metal cation</name>
        <dbReference type="ChEBI" id="CHEBI:60240"/>
        <label>1</label>
    </ligand>
</feature>
<evidence type="ECO:0000256" key="5">
    <source>
        <dbReference type="ARBA" id="ARBA00022839"/>
    </source>
</evidence>
<dbReference type="InterPro" id="IPR001130">
    <property type="entry name" value="TatD-like"/>
</dbReference>
<evidence type="ECO:0000313" key="9">
    <source>
        <dbReference type="Proteomes" id="UP000192342"/>
    </source>
</evidence>
<feature type="binding site" evidence="7">
    <location>
        <position position="212"/>
    </location>
    <ligand>
        <name>a divalent metal cation</name>
        <dbReference type="ChEBI" id="CHEBI:60240"/>
        <label>1</label>
    </ligand>
</feature>
<dbReference type="FunFam" id="3.20.20.140:FF:000018">
    <property type="entry name" value="3'-5' ssDNA/RNA exonuclease TatD"/>
    <property type="match status" value="1"/>
</dbReference>
<keyword evidence="6" id="KW-0460">Magnesium</keyword>
<dbReference type="InterPro" id="IPR050891">
    <property type="entry name" value="TatD-type_Hydrolase"/>
</dbReference>
<dbReference type="GO" id="GO:0004527">
    <property type="term" value="F:exonuclease activity"/>
    <property type="evidence" value="ECO:0007669"/>
    <property type="project" value="UniProtKB-KW"/>
</dbReference>
<keyword evidence="4" id="KW-0378">Hydrolase</keyword>